<dbReference type="InterPro" id="IPR052039">
    <property type="entry name" value="Caspase-related_regulators"/>
</dbReference>
<comment type="caution">
    <text evidence="3">The sequence shown here is derived from an EMBL/GenBank/DDBJ whole genome shotgun (WGS) entry which is preliminary data.</text>
</comment>
<evidence type="ECO:0000313" key="4">
    <source>
        <dbReference type="Proteomes" id="UP000320176"/>
    </source>
</evidence>
<dbReference type="PANTHER" id="PTHR22576:SF37">
    <property type="entry name" value="MUCOSA-ASSOCIATED LYMPHOID TISSUE LYMPHOMA TRANSLOCATION PROTEIN 1"/>
    <property type="match status" value="1"/>
</dbReference>
<dbReference type="EMBL" id="SJPN01000002">
    <property type="protein sequence ID" value="TWU05861.1"/>
    <property type="molecule type" value="Genomic_DNA"/>
</dbReference>
<keyword evidence="1" id="KW-0732">Signal</keyword>
<dbReference type="InterPro" id="IPR011600">
    <property type="entry name" value="Pept_C14_caspase"/>
</dbReference>
<dbReference type="GO" id="GO:0006508">
    <property type="term" value="P:proteolysis"/>
    <property type="evidence" value="ECO:0007669"/>
    <property type="project" value="InterPro"/>
</dbReference>
<dbReference type="Pfam" id="PF00656">
    <property type="entry name" value="Peptidase_C14"/>
    <property type="match status" value="1"/>
</dbReference>
<dbReference type="InterPro" id="IPR029030">
    <property type="entry name" value="Caspase-like_dom_sf"/>
</dbReference>
<feature type="signal peptide" evidence="1">
    <location>
        <begin position="1"/>
        <end position="23"/>
    </location>
</feature>
<protein>
    <submittedName>
        <fullName evidence="3">Caspase domain protein</fullName>
    </submittedName>
</protein>
<dbReference type="PANTHER" id="PTHR22576">
    <property type="entry name" value="MUCOSA ASSOCIATED LYMPHOID TISSUE LYMPHOMA TRANSLOCATION PROTEIN 1/PARACASPASE"/>
    <property type="match status" value="1"/>
</dbReference>
<dbReference type="AlphaFoldDB" id="A0A5C6B2V0"/>
<gene>
    <name evidence="3" type="ORF">Pla52n_15760</name>
</gene>
<dbReference type="Proteomes" id="UP000320176">
    <property type="component" value="Unassembled WGS sequence"/>
</dbReference>
<name>A0A5C6B2V0_9BACT</name>
<feature type="domain" description="Peptidase C14 caspase" evidence="2">
    <location>
        <begin position="28"/>
        <end position="239"/>
    </location>
</feature>
<dbReference type="OrthoDB" id="225966at2"/>
<organism evidence="3 4">
    <name type="scientific">Stieleria varia</name>
    <dbReference type="NCBI Taxonomy" id="2528005"/>
    <lineage>
        <taxon>Bacteria</taxon>
        <taxon>Pseudomonadati</taxon>
        <taxon>Planctomycetota</taxon>
        <taxon>Planctomycetia</taxon>
        <taxon>Pirellulales</taxon>
        <taxon>Pirellulaceae</taxon>
        <taxon>Stieleria</taxon>
    </lineage>
</organism>
<dbReference type="Gene3D" id="3.40.50.1460">
    <property type="match status" value="1"/>
</dbReference>
<evidence type="ECO:0000313" key="3">
    <source>
        <dbReference type="EMBL" id="TWU05861.1"/>
    </source>
</evidence>
<keyword evidence="4" id="KW-1185">Reference proteome</keyword>
<proteinExistence type="predicted"/>
<reference evidence="3 4" key="1">
    <citation type="submission" date="2019-02" db="EMBL/GenBank/DDBJ databases">
        <title>Deep-cultivation of Planctomycetes and their phenomic and genomic characterization uncovers novel biology.</title>
        <authorList>
            <person name="Wiegand S."/>
            <person name="Jogler M."/>
            <person name="Boedeker C."/>
            <person name="Pinto D."/>
            <person name="Vollmers J."/>
            <person name="Rivas-Marin E."/>
            <person name="Kohn T."/>
            <person name="Peeters S.H."/>
            <person name="Heuer A."/>
            <person name="Rast P."/>
            <person name="Oberbeckmann S."/>
            <person name="Bunk B."/>
            <person name="Jeske O."/>
            <person name="Meyerdierks A."/>
            <person name="Storesund J.E."/>
            <person name="Kallscheuer N."/>
            <person name="Luecker S."/>
            <person name="Lage O.M."/>
            <person name="Pohl T."/>
            <person name="Merkel B.J."/>
            <person name="Hornburger P."/>
            <person name="Mueller R.-W."/>
            <person name="Bruemmer F."/>
            <person name="Labrenz M."/>
            <person name="Spormann A.M."/>
            <person name="Op Den Camp H."/>
            <person name="Overmann J."/>
            <person name="Amann R."/>
            <person name="Jetten M.S.M."/>
            <person name="Mascher T."/>
            <person name="Medema M.H."/>
            <person name="Devos D.P."/>
            <person name="Kaster A.-K."/>
            <person name="Ovreas L."/>
            <person name="Rohde M."/>
            <person name="Galperin M.Y."/>
            <person name="Jogler C."/>
        </authorList>
    </citation>
    <scope>NUCLEOTIDE SEQUENCE [LARGE SCALE GENOMIC DNA]</scope>
    <source>
        <strain evidence="3 4">Pla52n</strain>
    </source>
</reference>
<dbReference type="GO" id="GO:0004197">
    <property type="term" value="F:cysteine-type endopeptidase activity"/>
    <property type="evidence" value="ECO:0007669"/>
    <property type="project" value="InterPro"/>
</dbReference>
<dbReference type="SUPFAM" id="SSF52129">
    <property type="entry name" value="Caspase-like"/>
    <property type="match status" value="1"/>
</dbReference>
<feature type="chain" id="PRO_5022718148" evidence="1">
    <location>
        <begin position="24"/>
        <end position="646"/>
    </location>
</feature>
<evidence type="ECO:0000256" key="1">
    <source>
        <dbReference type="SAM" id="SignalP"/>
    </source>
</evidence>
<evidence type="ECO:0000259" key="2">
    <source>
        <dbReference type="Pfam" id="PF00656"/>
    </source>
</evidence>
<sequence precursor="true">MIQKMGLCATAVLLSISLGLLPAAGQDKYAVVVGVETYDTSVFENLKFAAEDANELADSLQAIGFKTTVLTGDAESSRLRPTTPGKITAAIQSVANSCQPGDTLLVSLSGHGVQFSDESPLPSGVKETYFCPSDADLADKSSLLPISPLMQMINSVRADRKLLLIDACQEAVLSKNASSKGAKRIDLGSIHENRQSVPQGMATLFSCSSGQRSWEHAEIGHSVFTYYVVNYLQGGADSQFYSSGSLELNGLVNYVGKKTNDYVIGKNISPDGQFPVLRGSYANWSLGKVRGVDEKPRLLDLSADQRSARIQKARAELGRLERQYFADAELVSNARDNNGWSIEDDLRKVFIWCRVDGPRALRFDLSKIVEHEAQGRFMTELCAIDTAEHAGMYQQQVARMLAEFTRLKPNLNEWQQESINEIAAFYSERSTRQLLNEFDPGQALYTKSFPFIRRIIAKTSVDERASEFSAARYEDADRAIILSLQGRYDDATGVDTVMSHSPNAVIAPAILGRIDDAKKIALTQSNDGYQRAALLMIVNVLLDENRREDAVKQLASLQSPYDASVCTSSIPLPVYGFEYAVSIGGNFGMAAFTAGRLDSEAFYKRIAAAESMYLRSAPWNPPPREIRQREIQLRLAYLTGLVNDLR</sequence>
<accession>A0A5C6B2V0</accession>
<dbReference type="RefSeq" id="WP_146519046.1">
    <property type="nucleotide sequence ID" value="NZ_CP151726.1"/>
</dbReference>